<sequence>MAMSTVSRVSSGSHANKSGRSLSLSLSRTTSTSASASFSNASQSQRQLAPPKQKQQQKHTHNSTLILTKQLTALLDNRTCIDLTVHITTTQLHTAQFLGHAAMLADRGPHLIDGFLDKPLTLDPNSNSTDPSIVSISVHCNHARLNDLLTTCRSLYTDPQLAVPHLTHLLATSLFSDCTLVVEDPLGSTLLTSTRAHKFILAARCPYFSTLFQSSFADTHLPSYSLPIDIFSSPQIFDNVLAFIYTGHLHTHPTSPLHVFDLFQCANYLGMTTLEAHLEHVLRTMVHGLDTCTCTSCSASLPAVLLFADRINLNALRTDAIQLFASSPLTLWTSLDFPTFPTHLQSMILAQFTLAAEHDPGSLLAAIVVLDTLIDRLTPRSAAKPTAKLVDALTALRDTGLIPQLIPALPHLVNTGTLDRPPAMDIGRRLDVLRTHVIPHRMDPGNAVMIAFTLATTYAARVQRATNASDESSGAIELDAQVTEALGGFAHLAIEWVAKRWINVPLVAPRGVYPASAAWVGFVERVATKVGVSVDEVVAAAAVGVGGSVIGGGSGSVVGVKARQPRVRSMVIEGGARPGVKVAGAATKASTATTVSGKAVVGSRVDAGRSHAAPPRPASMVGGMVGASSSTPSPAAPRRASTLAATHTQQPLSRPLARVGPPMNSALRAERARSMLVNSSATSSNSVRPTTSTLRPASSLTTPSTDPTRGRPGSTASATVVVARKVTRSPSVISSASSSVSTTATTARRAREPSSTRPVSSSSQAPSSAIRRTVSMATLSSSRTTTSASSTPSSPLKKPATSPSSPSRLRPSSTSLSSSSSSSSAIPPVPPLPSTVSSSLGLSERKYDSARLERLRRKSAESAARVALNAGASSVAAVDLSTFRPSRIPAPRPSVAANADMQGLGHK</sequence>
<feature type="domain" description="BTB" evidence="2">
    <location>
        <begin position="176"/>
        <end position="253"/>
    </location>
</feature>
<feature type="region of interest" description="Disordered" evidence="1">
    <location>
        <begin position="1"/>
        <end position="61"/>
    </location>
</feature>
<dbReference type="SMART" id="SM00225">
    <property type="entry name" value="BTB"/>
    <property type="match status" value="1"/>
</dbReference>
<keyword evidence="4" id="KW-1185">Reference proteome</keyword>
<feature type="compositionally biased region" description="Low complexity" evidence="1">
    <location>
        <begin position="618"/>
        <end position="646"/>
    </location>
</feature>
<accession>A0A1Y2HD78</accession>
<comment type="caution">
    <text evidence="3">The sequence shown here is derived from an EMBL/GenBank/DDBJ whole genome shotgun (WGS) entry which is preliminary data.</text>
</comment>
<dbReference type="Gene3D" id="3.30.710.10">
    <property type="entry name" value="Potassium Channel Kv1.1, Chain A"/>
    <property type="match status" value="1"/>
</dbReference>
<dbReference type="InterPro" id="IPR011333">
    <property type="entry name" value="SKP1/BTB/POZ_sf"/>
</dbReference>
<dbReference type="Proteomes" id="UP000193411">
    <property type="component" value="Unassembled WGS sequence"/>
</dbReference>
<dbReference type="AlphaFoldDB" id="A0A1Y2HD78"/>
<feature type="region of interest" description="Disordered" evidence="1">
    <location>
        <begin position="885"/>
        <end position="907"/>
    </location>
</feature>
<name>A0A1Y2HD78_9FUNG</name>
<feature type="compositionally biased region" description="Low complexity" evidence="1">
    <location>
        <begin position="18"/>
        <end position="47"/>
    </location>
</feature>
<dbReference type="OrthoDB" id="2130750at2759"/>
<feature type="compositionally biased region" description="Low complexity" evidence="1">
    <location>
        <begin position="728"/>
        <end position="748"/>
    </location>
</feature>
<dbReference type="CDD" id="cd18186">
    <property type="entry name" value="BTB_POZ_ZBTB_KLHL-like"/>
    <property type="match status" value="1"/>
</dbReference>
<dbReference type="PROSITE" id="PS50097">
    <property type="entry name" value="BTB"/>
    <property type="match status" value="1"/>
</dbReference>
<feature type="compositionally biased region" description="Polar residues" evidence="1">
    <location>
        <begin position="676"/>
        <end position="707"/>
    </location>
</feature>
<feature type="region of interest" description="Disordered" evidence="1">
    <location>
        <begin position="602"/>
        <end position="661"/>
    </location>
</feature>
<feature type="compositionally biased region" description="Low complexity" evidence="1">
    <location>
        <begin position="755"/>
        <end position="768"/>
    </location>
</feature>
<dbReference type="SUPFAM" id="SSF54695">
    <property type="entry name" value="POZ domain"/>
    <property type="match status" value="1"/>
</dbReference>
<proteinExistence type="predicted"/>
<evidence type="ECO:0000313" key="4">
    <source>
        <dbReference type="Proteomes" id="UP000193411"/>
    </source>
</evidence>
<dbReference type="EMBL" id="MCFL01000057">
    <property type="protein sequence ID" value="ORZ31653.1"/>
    <property type="molecule type" value="Genomic_DNA"/>
</dbReference>
<organism evidence="3 4">
    <name type="scientific">Catenaria anguillulae PL171</name>
    <dbReference type="NCBI Taxonomy" id="765915"/>
    <lineage>
        <taxon>Eukaryota</taxon>
        <taxon>Fungi</taxon>
        <taxon>Fungi incertae sedis</taxon>
        <taxon>Blastocladiomycota</taxon>
        <taxon>Blastocladiomycetes</taxon>
        <taxon>Blastocladiales</taxon>
        <taxon>Catenariaceae</taxon>
        <taxon>Catenaria</taxon>
    </lineage>
</organism>
<evidence type="ECO:0000259" key="2">
    <source>
        <dbReference type="PROSITE" id="PS50097"/>
    </source>
</evidence>
<dbReference type="InterPro" id="IPR000210">
    <property type="entry name" value="BTB/POZ_dom"/>
</dbReference>
<dbReference type="PANTHER" id="PTHR24413">
    <property type="entry name" value="SPECKLE-TYPE POZ PROTEIN"/>
    <property type="match status" value="1"/>
</dbReference>
<feature type="compositionally biased region" description="Polar residues" evidence="1">
    <location>
        <begin position="1"/>
        <end position="16"/>
    </location>
</feature>
<evidence type="ECO:0000313" key="3">
    <source>
        <dbReference type="EMBL" id="ORZ31653.1"/>
    </source>
</evidence>
<gene>
    <name evidence="3" type="ORF">BCR44DRAFT_35015</name>
</gene>
<feature type="compositionally biased region" description="Low complexity" evidence="1">
    <location>
        <begin position="778"/>
        <end position="826"/>
    </location>
</feature>
<evidence type="ECO:0000256" key="1">
    <source>
        <dbReference type="SAM" id="MobiDB-lite"/>
    </source>
</evidence>
<dbReference type="Pfam" id="PF00651">
    <property type="entry name" value="BTB"/>
    <property type="match status" value="1"/>
</dbReference>
<feature type="region of interest" description="Disordered" evidence="1">
    <location>
        <begin position="675"/>
        <end position="843"/>
    </location>
</feature>
<protein>
    <recommendedName>
        <fullName evidence="2">BTB domain-containing protein</fullName>
    </recommendedName>
</protein>
<reference evidence="3 4" key="1">
    <citation type="submission" date="2016-07" db="EMBL/GenBank/DDBJ databases">
        <title>Pervasive Adenine N6-methylation of Active Genes in Fungi.</title>
        <authorList>
            <consortium name="DOE Joint Genome Institute"/>
            <person name="Mondo S.J."/>
            <person name="Dannebaum R.O."/>
            <person name="Kuo R.C."/>
            <person name="Labutti K."/>
            <person name="Haridas S."/>
            <person name="Kuo A."/>
            <person name="Salamov A."/>
            <person name="Ahrendt S.R."/>
            <person name="Lipzen A."/>
            <person name="Sullivan W."/>
            <person name="Andreopoulos W.B."/>
            <person name="Clum A."/>
            <person name="Lindquist E."/>
            <person name="Daum C."/>
            <person name="Ramamoorthy G.K."/>
            <person name="Gryganskyi A."/>
            <person name="Culley D."/>
            <person name="Magnuson J.K."/>
            <person name="James T.Y."/>
            <person name="O'Malley M.A."/>
            <person name="Stajich J.E."/>
            <person name="Spatafora J.W."/>
            <person name="Visel A."/>
            <person name="Grigoriev I.V."/>
        </authorList>
    </citation>
    <scope>NUCLEOTIDE SEQUENCE [LARGE SCALE GENOMIC DNA]</scope>
    <source>
        <strain evidence="3 4">PL171</strain>
    </source>
</reference>